<dbReference type="AlphaFoldDB" id="A0AAV1WNZ4"/>
<dbReference type="InterPro" id="IPR043502">
    <property type="entry name" value="DNA/RNA_pol_sf"/>
</dbReference>
<keyword evidence="3" id="KW-1185">Reference proteome</keyword>
<dbReference type="EMBL" id="CAXHTB010000008">
    <property type="protein sequence ID" value="CAL0310703.1"/>
    <property type="molecule type" value="Genomic_DNA"/>
</dbReference>
<name>A0AAV1WNZ4_LUPLU</name>
<dbReference type="SUPFAM" id="SSF56672">
    <property type="entry name" value="DNA/RNA polymerases"/>
    <property type="match status" value="1"/>
</dbReference>
<evidence type="ECO:0000313" key="2">
    <source>
        <dbReference type="EMBL" id="CAL0310703.1"/>
    </source>
</evidence>
<feature type="domain" description="Reverse transcriptase Ty1/copia-type" evidence="1">
    <location>
        <begin position="1"/>
        <end position="65"/>
    </location>
</feature>
<dbReference type="Proteomes" id="UP001497480">
    <property type="component" value="Unassembled WGS sequence"/>
</dbReference>
<gene>
    <name evidence="2" type="ORF">LLUT_LOCUS11763</name>
</gene>
<sequence>MNEIQSIKSLLDEKFSIKDLGTLEYFLGLELARSKNGISLCQRKYALDLLQDSGMLASKPYSSPMDNSVKLHSESGPAYSDITSYRRLIGRLVYLTHTRPNISFSVGHLSQFLASPRMDHYKAALRILRYIKSAPGKGLFFPSKNKAELKGFSDADWASCVDTRRSVTGFCFFLGESLISWKSKRQRTVSRSSAEAEYRALALAGWEAQWLVYLFNDLYLNHVGPIILYCDNQSALHMATNPVFHERIKHIEIDCHTIREKVLDGVVHLLTISSNEQVADLFTKSQVPDIFKNNLSKLGLCDIHTPSCGGVRIIH</sequence>
<accession>A0AAV1WNZ4</accession>
<evidence type="ECO:0000313" key="3">
    <source>
        <dbReference type="Proteomes" id="UP001497480"/>
    </source>
</evidence>
<protein>
    <recommendedName>
        <fullName evidence="1">Reverse transcriptase Ty1/copia-type domain-containing protein</fullName>
    </recommendedName>
</protein>
<proteinExistence type="predicted"/>
<evidence type="ECO:0000259" key="1">
    <source>
        <dbReference type="Pfam" id="PF07727"/>
    </source>
</evidence>
<dbReference type="PANTHER" id="PTHR11439">
    <property type="entry name" value="GAG-POL-RELATED RETROTRANSPOSON"/>
    <property type="match status" value="1"/>
</dbReference>
<dbReference type="PANTHER" id="PTHR11439:SF454">
    <property type="match status" value="1"/>
</dbReference>
<organism evidence="2 3">
    <name type="scientific">Lupinus luteus</name>
    <name type="common">European yellow lupine</name>
    <dbReference type="NCBI Taxonomy" id="3873"/>
    <lineage>
        <taxon>Eukaryota</taxon>
        <taxon>Viridiplantae</taxon>
        <taxon>Streptophyta</taxon>
        <taxon>Embryophyta</taxon>
        <taxon>Tracheophyta</taxon>
        <taxon>Spermatophyta</taxon>
        <taxon>Magnoliopsida</taxon>
        <taxon>eudicotyledons</taxon>
        <taxon>Gunneridae</taxon>
        <taxon>Pentapetalae</taxon>
        <taxon>rosids</taxon>
        <taxon>fabids</taxon>
        <taxon>Fabales</taxon>
        <taxon>Fabaceae</taxon>
        <taxon>Papilionoideae</taxon>
        <taxon>50 kb inversion clade</taxon>
        <taxon>genistoids sensu lato</taxon>
        <taxon>core genistoids</taxon>
        <taxon>Genisteae</taxon>
        <taxon>Lupinus</taxon>
    </lineage>
</organism>
<reference evidence="2 3" key="1">
    <citation type="submission" date="2024-03" db="EMBL/GenBank/DDBJ databases">
        <authorList>
            <person name="Martinez-Hernandez J."/>
        </authorList>
    </citation>
    <scope>NUCLEOTIDE SEQUENCE [LARGE SCALE GENOMIC DNA]</scope>
</reference>
<dbReference type="InterPro" id="IPR013103">
    <property type="entry name" value="RVT_2"/>
</dbReference>
<dbReference type="Pfam" id="PF07727">
    <property type="entry name" value="RVT_2"/>
    <property type="match status" value="1"/>
</dbReference>
<comment type="caution">
    <text evidence="2">The sequence shown here is derived from an EMBL/GenBank/DDBJ whole genome shotgun (WGS) entry which is preliminary data.</text>
</comment>
<dbReference type="CDD" id="cd09272">
    <property type="entry name" value="RNase_HI_RT_Ty1"/>
    <property type="match status" value="1"/>
</dbReference>